<sequence>MGDLALGVRLAVGGGRTSLVRFALGAVGIAIATFVLLVAASVNRMTAEADARQAADLANTEEIAGVDPVYYTRGQTNFRDEPIDIAYVHATGEHPPVPAGLRDLPRPGEMLVSPALAELLDGPEGALLRPRFPDRVTGVLGQDLVPTPDDLTTWVGADATLAEDTDALKVYRFGGSTDPRSLDPGLMALALLGGVAVLLPVFVFVSAVSRIAGAERDRRLSALRLVGSGAHQVRRIAAAESLVGTAAGLVLGTALFAVARLFAEHVELFGIRSYPSDVVPDPLAAAVIALAVPAVSVLTALVALRGTIIEPLGVVRQARPVRRRLWWRLAIVAAGIALLATRAGADRNSFVWAWAVASGATLLLVGVPVLLPWLVERVAGRIEGGPPSWQLAVRRLRLDSGTSARVVSGVTVILAGAIAVQTVLMTVQGNTDPAAARAAEANPHLEVSTNAADADNVLSELSTVDAVKAAHKVRNVSAYAVDDTAYYDLQVLDCPAMRAVIGVHHCTDGEVYQSGEQDTTPMTPGETVEFRDYPTGSSNYTVTSTWTTPTELNTIDTPLPDGLVRGSIIVTPGALANTTLPDTTVTIYANLDGTGTADDTERVRNALAGFRWRTQVWAYEFDPVPPHEEEMFQSIRAAMYAGAVFTLLLAGVSLLVLALEHIRERRRQLAILVATGVQRGVLVRSLLWQITLPIALGVVIAVATGVSLAWLIMRLTNQPVDIDWPGIALLSGGATALSLLITTMTLPFLRGATRLTSLRTE</sequence>
<feature type="transmembrane region" description="Helical" evidence="6">
    <location>
        <begin position="351"/>
        <end position="375"/>
    </location>
</feature>
<feature type="transmembrane region" description="Helical" evidence="6">
    <location>
        <begin position="242"/>
        <end position="263"/>
    </location>
</feature>
<feature type="domain" description="ABC3 transporter permease C-terminal" evidence="7">
    <location>
        <begin position="643"/>
        <end position="746"/>
    </location>
</feature>
<comment type="subcellular location">
    <subcellularLocation>
        <location evidence="1">Cell membrane</location>
        <topology evidence="1">Multi-pass membrane protein</topology>
    </subcellularLocation>
</comment>
<proteinExistence type="predicted"/>
<comment type="caution">
    <text evidence="8">The sequence shown here is derived from an EMBL/GenBank/DDBJ whole genome shotgun (WGS) entry which is preliminary data.</text>
</comment>
<dbReference type="Proteomes" id="UP000294927">
    <property type="component" value="Unassembled WGS sequence"/>
</dbReference>
<keyword evidence="5 6" id="KW-0472">Membrane</keyword>
<organism evidence="8 9">
    <name type="scientific">Actinophytocola oryzae</name>
    <dbReference type="NCBI Taxonomy" id="502181"/>
    <lineage>
        <taxon>Bacteria</taxon>
        <taxon>Bacillati</taxon>
        <taxon>Actinomycetota</taxon>
        <taxon>Actinomycetes</taxon>
        <taxon>Pseudonocardiales</taxon>
        <taxon>Pseudonocardiaceae</taxon>
    </lineage>
</organism>
<evidence type="ECO:0000256" key="4">
    <source>
        <dbReference type="ARBA" id="ARBA00022989"/>
    </source>
</evidence>
<dbReference type="PANTHER" id="PTHR30287:SF2">
    <property type="entry name" value="BLL1001 PROTEIN"/>
    <property type="match status" value="1"/>
</dbReference>
<evidence type="ECO:0000256" key="3">
    <source>
        <dbReference type="ARBA" id="ARBA00022692"/>
    </source>
</evidence>
<feature type="domain" description="ABC3 transporter permease C-terminal" evidence="7">
    <location>
        <begin position="195"/>
        <end position="305"/>
    </location>
</feature>
<evidence type="ECO:0000256" key="5">
    <source>
        <dbReference type="ARBA" id="ARBA00023136"/>
    </source>
</evidence>
<dbReference type="AlphaFoldDB" id="A0A4R7W490"/>
<feature type="transmembrane region" description="Helical" evidence="6">
    <location>
        <begin position="686"/>
        <end position="712"/>
    </location>
</feature>
<evidence type="ECO:0000313" key="8">
    <source>
        <dbReference type="EMBL" id="TDV57506.1"/>
    </source>
</evidence>
<keyword evidence="4 6" id="KW-1133">Transmembrane helix</keyword>
<evidence type="ECO:0000256" key="2">
    <source>
        <dbReference type="ARBA" id="ARBA00022475"/>
    </source>
</evidence>
<dbReference type="PANTHER" id="PTHR30287">
    <property type="entry name" value="MEMBRANE COMPONENT OF PREDICTED ABC SUPERFAMILY METABOLITE UPTAKE TRANSPORTER"/>
    <property type="match status" value="1"/>
</dbReference>
<reference evidence="8 9" key="1">
    <citation type="submission" date="2019-03" db="EMBL/GenBank/DDBJ databases">
        <title>Genomic Encyclopedia of Archaeal and Bacterial Type Strains, Phase II (KMG-II): from individual species to whole genera.</title>
        <authorList>
            <person name="Goeker M."/>
        </authorList>
    </citation>
    <scope>NUCLEOTIDE SEQUENCE [LARGE SCALE GENOMIC DNA]</scope>
    <source>
        <strain evidence="8 9">DSM 45499</strain>
    </source>
</reference>
<accession>A0A4R7W490</accession>
<dbReference type="InterPro" id="IPR003838">
    <property type="entry name" value="ABC3_permease_C"/>
</dbReference>
<feature type="transmembrane region" description="Helical" evidence="6">
    <location>
        <begin position="325"/>
        <end position="345"/>
    </location>
</feature>
<dbReference type="InterPro" id="IPR038766">
    <property type="entry name" value="Membrane_comp_ABC_pdt"/>
</dbReference>
<feature type="transmembrane region" description="Helical" evidence="6">
    <location>
        <begin position="404"/>
        <end position="424"/>
    </location>
</feature>
<keyword evidence="3 6" id="KW-0812">Transmembrane</keyword>
<keyword evidence="2" id="KW-1003">Cell membrane</keyword>
<keyword evidence="9" id="KW-1185">Reference proteome</keyword>
<evidence type="ECO:0000256" key="1">
    <source>
        <dbReference type="ARBA" id="ARBA00004651"/>
    </source>
</evidence>
<feature type="transmembrane region" description="Helical" evidence="6">
    <location>
        <begin position="637"/>
        <end position="659"/>
    </location>
</feature>
<gene>
    <name evidence="8" type="ORF">CLV71_101377</name>
</gene>
<evidence type="ECO:0000313" key="9">
    <source>
        <dbReference type="Proteomes" id="UP000294927"/>
    </source>
</evidence>
<dbReference type="EMBL" id="SOCP01000001">
    <property type="protein sequence ID" value="TDV57506.1"/>
    <property type="molecule type" value="Genomic_DNA"/>
</dbReference>
<name>A0A4R7W490_9PSEU</name>
<feature type="transmembrane region" description="Helical" evidence="6">
    <location>
        <begin position="186"/>
        <end position="209"/>
    </location>
</feature>
<evidence type="ECO:0000256" key="6">
    <source>
        <dbReference type="SAM" id="Phobius"/>
    </source>
</evidence>
<feature type="transmembrane region" description="Helical" evidence="6">
    <location>
        <begin position="283"/>
        <end position="304"/>
    </location>
</feature>
<dbReference type="GO" id="GO:0005886">
    <property type="term" value="C:plasma membrane"/>
    <property type="evidence" value="ECO:0007669"/>
    <property type="project" value="UniProtKB-SubCell"/>
</dbReference>
<feature type="transmembrane region" description="Helical" evidence="6">
    <location>
        <begin position="724"/>
        <end position="749"/>
    </location>
</feature>
<feature type="transmembrane region" description="Helical" evidence="6">
    <location>
        <begin position="19"/>
        <end position="42"/>
    </location>
</feature>
<evidence type="ECO:0000259" key="7">
    <source>
        <dbReference type="Pfam" id="PF02687"/>
    </source>
</evidence>
<protein>
    <submittedName>
        <fullName evidence="8">FtsX-like permease family protein</fullName>
    </submittedName>
</protein>
<dbReference type="Pfam" id="PF02687">
    <property type="entry name" value="FtsX"/>
    <property type="match status" value="2"/>
</dbReference>